<keyword evidence="2" id="KW-1185">Reference proteome</keyword>
<dbReference type="EMBL" id="JABYQT010000002">
    <property type="protein sequence ID" value="MBZ5486913.1"/>
    <property type="molecule type" value="Genomic_DNA"/>
</dbReference>
<accession>A0ACC5VSQ2</accession>
<name>A0ACC5VSQ2_9GAMM</name>
<dbReference type="Proteomes" id="UP001319846">
    <property type="component" value="Unassembled WGS sequence"/>
</dbReference>
<proteinExistence type="predicted"/>
<reference evidence="1" key="1">
    <citation type="submission" date="2020-06" db="EMBL/GenBank/DDBJ databases">
        <title>Whole Genome Sequence of Halomonas aquamarina MB598.</title>
        <authorList>
            <person name="Pervaiz M."/>
            <person name="Fariq A."/>
            <person name="Yasmin A."/>
            <person name="Welch M."/>
        </authorList>
    </citation>
    <scope>NUCLEOTIDE SEQUENCE</scope>
    <source>
        <strain evidence="1">MB598</strain>
    </source>
</reference>
<protein>
    <submittedName>
        <fullName evidence="1">Minor capsid protein</fullName>
    </submittedName>
</protein>
<evidence type="ECO:0000313" key="1">
    <source>
        <dbReference type="EMBL" id="MBZ5486913.1"/>
    </source>
</evidence>
<comment type="caution">
    <text evidence="1">The sequence shown here is derived from an EMBL/GenBank/DDBJ whole genome shotgun (WGS) entry which is preliminary data.</text>
</comment>
<gene>
    <name evidence="1" type="ORF">HW452_05175</name>
</gene>
<evidence type="ECO:0000313" key="2">
    <source>
        <dbReference type="Proteomes" id="UP001319846"/>
    </source>
</evidence>
<sequence length="311" mass="34540">MARQPVLPRNTASPTQTTRQRQRAFKQIQQALAGIQRGVLERFEQIGRREVTANAAGDGRTYEYLLDPFILDDMNSYIAALINELVMRAVNGEPIVVGQVEMAYQQSTASSVVSLAAQTEVFRRTVEETLVSAPYRNRVALLRARVFEEMQGFSDQLRTELARTLADGMARGQSPREIARAVKQRIGVRALEDGSTTGARARAERIARTEINVAHRRAIWEEDAQTNAEGIRTRLLWISALSATTRATHASRHGLVYTRAEVQEFYARDGNAINCKCTQVAILVDQNGKPLSSALPGKLKLQGQKFFKAAA</sequence>
<organism evidence="1 2">
    <name type="scientific">Vreelandella aquamarina</name>
    <dbReference type="NCBI Taxonomy" id="77097"/>
    <lineage>
        <taxon>Bacteria</taxon>
        <taxon>Pseudomonadati</taxon>
        <taxon>Pseudomonadota</taxon>
        <taxon>Gammaproteobacteria</taxon>
        <taxon>Oceanospirillales</taxon>
        <taxon>Halomonadaceae</taxon>
        <taxon>Vreelandella</taxon>
    </lineage>
</organism>